<proteinExistence type="predicted"/>
<keyword evidence="1" id="KW-1133">Transmembrane helix</keyword>
<dbReference type="EMBL" id="JBHUHY010000004">
    <property type="protein sequence ID" value="MFD2186601.1"/>
    <property type="molecule type" value="Genomic_DNA"/>
</dbReference>
<reference evidence="4" key="1">
    <citation type="journal article" date="2019" name="Int. J. Syst. Evol. Microbiol.">
        <title>The Global Catalogue of Microorganisms (GCM) 10K type strain sequencing project: providing services to taxonomists for standard genome sequencing and annotation.</title>
        <authorList>
            <consortium name="The Broad Institute Genomics Platform"/>
            <consortium name="The Broad Institute Genome Sequencing Center for Infectious Disease"/>
            <person name="Wu L."/>
            <person name="Ma J."/>
        </authorList>
    </citation>
    <scope>NUCLEOTIDE SEQUENCE [LARGE SCALE GENOMIC DNA]</scope>
    <source>
        <strain evidence="4">DT92</strain>
    </source>
</reference>
<evidence type="ECO:0000313" key="4">
    <source>
        <dbReference type="Proteomes" id="UP001597344"/>
    </source>
</evidence>
<gene>
    <name evidence="3" type="ORF">ACFSJT_07335</name>
</gene>
<dbReference type="PANTHER" id="PTHR30373:SF2">
    <property type="entry name" value="UPF0603 PROTEIN YGCG"/>
    <property type="match status" value="1"/>
</dbReference>
<dbReference type="Pfam" id="PF04536">
    <property type="entry name" value="TPM_phosphatase"/>
    <property type="match status" value="1"/>
</dbReference>
<evidence type="ECO:0000259" key="2">
    <source>
        <dbReference type="Pfam" id="PF04536"/>
    </source>
</evidence>
<sequence length="268" mass="28540">MKNVQQFIVSSFFVLGIFFIATHQGLAQRAIPPKPTLETAVYDEAKMLSGSEAEQLEKKLIQYADTTSTQIVVATINSLQGENIGLYAAEWAHEWGIGQKKEDNGVFILVSQMDRKIWIATGYGVEEKLTDFTSKTIIDQIITPEFKKGKFYTGLDEGITAIFQVLDGTFKGAKKKKSRKDFPIGQLALLLIFFIIIVKAFSKSNHGNGGKGNRGNRSRGGSLLDAIILSNMGRGSYGGGSFGGGSSGGFGGGFGGGGFGGGGAGGSW</sequence>
<feature type="domain" description="TPM" evidence="2">
    <location>
        <begin position="41"/>
        <end position="164"/>
    </location>
</feature>
<keyword evidence="4" id="KW-1185">Reference proteome</keyword>
<keyword evidence="1" id="KW-0812">Transmembrane</keyword>
<evidence type="ECO:0000256" key="1">
    <source>
        <dbReference type="SAM" id="Phobius"/>
    </source>
</evidence>
<organism evidence="3 4">
    <name type="scientific">Aquimarina celericrescens</name>
    <dbReference type="NCBI Taxonomy" id="1964542"/>
    <lineage>
        <taxon>Bacteria</taxon>
        <taxon>Pseudomonadati</taxon>
        <taxon>Bacteroidota</taxon>
        <taxon>Flavobacteriia</taxon>
        <taxon>Flavobacteriales</taxon>
        <taxon>Flavobacteriaceae</taxon>
        <taxon>Aquimarina</taxon>
    </lineage>
</organism>
<dbReference type="Gene3D" id="3.10.310.50">
    <property type="match status" value="1"/>
</dbReference>
<evidence type="ECO:0000313" key="3">
    <source>
        <dbReference type="EMBL" id="MFD2186601.1"/>
    </source>
</evidence>
<protein>
    <submittedName>
        <fullName evidence="3">TPM domain-containing protein</fullName>
    </submittedName>
</protein>
<dbReference type="PANTHER" id="PTHR30373">
    <property type="entry name" value="UPF0603 PROTEIN YGCG"/>
    <property type="match status" value="1"/>
</dbReference>
<keyword evidence="1" id="KW-0472">Membrane</keyword>
<feature type="transmembrane region" description="Helical" evidence="1">
    <location>
        <begin position="184"/>
        <end position="201"/>
    </location>
</feature>
<dbReference type="RefSeq" id="WP_378319589.1">
    <property type="nucleotide sequence ID" value="NZ_JBHUHY010000004.1"/>
</dbReference>
<dbReference type="Proteomes" id="UP001597344">
    <property type="component" value="Unassembled WGS sequence"/>
</dbReference>
<accession>A0ABW5AV49</accession>
<dbReference type="InterPro" id="IPR007621">
    <property type="entry name" value="TPM_dom"/>
</dbReference>
<name>A0ABW5AV49_9FLAO</name>
<comment type="caution">
    <text evidence="3">The sequence shown here is derived from an EMBL/GenBank/DDBJ whole genome shotgun (WGS) entry which is preliminary data.</text>
</comment>